<evidence type="ECO:0000256" key="1">
    <source>
        <dbReference type="ARBA" id="ARBA00004123"/>
    </source>
</evidence>
<reference evidence="15" key="1">
    <citation type="submission" date="2023-05" db="EMBL/GenBank/DDBJ databases">
        <authorList>
            <person name="Huff M."/>
        </authorList>
    </citation>
    <scope>NUCLEOTIDE SEQUENCE</scope>
</reference>
<comment type="similarity">
    <text evidence="2 12">Belongs to the HSF family.</text>
</comment>
<dbReference type="FunFam" id="1.10.10.10:FF:000057">
    <property type="entry name" value="Heat shock transcription factor 1"/>
    <property type="match status" value="1"/>
</dbReference>
<evidence type="ECO:0000259" key="14">
    <source>
        <dbReference type="PROSITE" id="PS00434"/>
    </source>
</evidence>
<dbReference type="InterPro" id="IPR000232">
    <property type="entry name" value="HSF_DNA-bd"/>
</dbReference>
<feature type="coiled-coil region" evidence="13">
    <location>
        <begin position="189"/>
        <end position="230"/>
    </location>
</feature>
<evidence type="ECO:0000256" key="11">
    <source>
        <dbReference type="ARBA" id="ARBA00081483"/>
    </source>
</evidence>
<keyword evidence="16" id="KW-1185">Reference proteome</keyword>
<dbReference type="GO" id="GO:0034605">
    <property type="term" value="P:cellular response to heat"/>
    <property type="evidence" value="ECO:0007669"/>
    <property type="project" value="TreeGrafter"/>
</dbReference>
<comment type="subcellular location">
    <subcellularLocation>
        <location evidence="1">Nucleus</location>
    </subcellularLocation>
</comment>
<evidence type="ECO:0000256" key="13">
    <source>
        <dbReference type="SAM" id="Coils"/>
    </source>
</evidence>
<evidence type="ECO:0000256" key="9">
    <source>
        <dbReference type="ARBA" id="ARBA00023242"/>
    </source>
</evidence>
<dbReference type="GO" id="GO:0006357">
    <property type="term" value="P:regulation of transcription by RNA polymerase II"/>
    <property type="evidence" value="ECO:0007669"/>
    <property type="project" value="TreeGrafter"/>
</dbReference>
<accession>A0AAD1ZHJ7</accession>
<keyword evidence="13" id="KW-0175">Coiled coil</keyword>
<keyword evidence="9" id="KW-0539">Nucleus</keyword>
<organism evidence="15 16">
    <name type="scientific">Fraxinus pennsylvanica</name>
    <dbReference type="NCBI Taxonomy" id="56036"/>
    <lineage>
        <taxon>Eukaryota</taxon>
        <taxon>Viridiplantae</taxon>
        <taxon>Streptophyta</taxon>
        <taxon>Embryophyta</taxon>
        <taxon>Tracheophyta</taxon>
        <taxon>Spermatophyta</taxon>
        <taxon>Magnoliopsida</taxon>
        <taxon>eudicotyledons</taxon>
        <taxon>Gunneridae</taxon>
        <taxon>Pentapetalae</taxon>
        <taxon>asterids</taxon>
        <taxon>lamiids</taxon>
        <taxon>Lamiales</taxon>
        <taxon>Oleaceae</taxon>
        <taxon>Oleeae</taxon>
        <taxon>Fraxinus</taxon>
    </lineage>
</organism>
<evidence type="ECO:0000256" key="7">
    <source>
        <dbReference type="ARBA" id="ARBA00023159"/>
    </source>
</evidence>
<dbReference type="GO" id="GO:0000978">
    <property type="term" value="F:RNA polymerase II cis-regulatory region sequence-specific DNA binding"/>
    <property type="evidence" value="ECO:0007669"/>
    <property type="project" value="TreeGrafter"/>
</dbReference>
<evidence type="ECO:0000256" key="10">
    <source>
        <dbReference type="ARBA" id="ARBA00055747"/>
    </source>
</evidence>
<keyword evidence="6" id="KW-0238">DNA-binding</keyword>
<evidence type="ECO:0000256" key="8">
    <source>
        <dbReference type="ARBA" id="ARBA00023163"/>
    </source>
</evidence>
<dbReference type="InterPro" id="IPR036390">
    <property type="entry name" value="WH_DNA-bd_sf"/>
</dbReference>
<dbReference type="InterPro" id="IPR036388">
    <property type="entry name" value="WH-like_DNA-bd_sf"/>
</dbReference>
<sequence length="421" mass="47718">MSTPRTHPNPHPSLIPLLYDSALILQLNVQFLRHRPQPLRPPLSYSTALFHRSPPLNTLFNYCHRERESGNGEKLILTMESANNVVAPFVMKTYQMVNDPTTNGIITWGRGNNSFLVVDPLDFSHRILPEYFKHNNFSSFIRQLNTYGFKKVDPDKWEFANEWFLRGQTHLLKNISRRKHSSQHYVSLHKHEENEDEELFKEIAKLKQEQKTLEQELEGMSKRLEATERRPQQMMTFLYKVVQDPEILPRINLKKEKLKRLSCCNNGEKKRRLITSSATSSHSLSEMDLSSFSVKTKYEQEGAAQEKISKIFSVDVNLDVDKGYQSSPSLEASSPEWLSRTPVIGMPVIKQESENCASISSSSTIGLSGGNGGYVVAPPVDSIAWCNDRGGMNTSYPEGILDGKDASPPLPYPFSLFGGGL</sequence>
<protein>
    <recommendedName>
        <fullName evidence="11">Heat stress transcription factor</fullName>
    </recommendedName>
</protein>
<dbReference type="PANTHER" id="PTHR10015:SF332">
    <property type="entry name" value="HEAT STRESS TRANSCRIPTION FACTOR C-1"/>
    <property type="match status" value="1"/>
</dbReference>
<gene>
    <name evidence="15" type="ORF">FPE_LOCUS15511</name>
</gene>
<dbReference type="PRINTS" id="PR00056">
    <property type="entry name" value="HSFDOMAIN"/>
</dbReference>
<evidence type="ECO:0000256" key="4">
    <source>
        <dbReference type="ARBA" id="ARBA00023015"/>
    </source>
</evidence>
<dbReference type="Pfam" id="PF00447">
    <property type="entry name" value="HSF_DNA-bind"/>
    <property type="match status" value="1"/>
</dbReference>
<evidence type="ECO:0000313" key="15">
    <source>
        <dbReference type="EMBL" id="CAI9768081.1"/>
    </source>
</evidence>
<evidence type="ECO:0000256" key="2">
    <source>
        <dbReference type="ARBA" id="ARBA00006403"/>
    </source>
</evidence>
<dbReference type="Proteomes" id="UP000834106">
    <property type="component" value="Chromosome 9"/>
</dbReference>
<keyword evidence="8" id="KW-0804">Transcription</keyword>
<dbReference type="SMART" id="SM00415">
    <property type="entry name" value="HSF"/>
    <property type="match status" value="1"/>
</dbReference>
<keyword evidence="4" id="KW-0805">Transcription regulation</keyword>
<dbReference type="PANTHER" id="PTHR10015">
    <property type="entry name" value="HEAT SHOCK TRANSCRIPTION FACTOR"/>
    <property type="match status" value="1"/>
</dbReference>
<keyword evidence="3" id="KW-0597">Phosphoprotein</keyword>
<dbReference type="AlphaFoldDB" id="A0AAD1ZHJ7"/>
<comment type="function">
    <text evidence="10">DNA-binding protein that specifically binds heat shock promoter elements (HSE) and activates transcription.</text>
</comment>
<evidence type="ECO:0000256" key="6">
    <source>
        <dbReference type="ARBA" id="ARBA00023125"/>
    </source>
</evidence>
<evidence type="ECO:0000313" key="16">
    <source>
        <dbReference type="Proteomes" id="UP000834106"/>
    </source>
</evidence>
<dbReference type="SUPFAM" id="SSF46785">
    <property type="entry name" value="Winged helix' DNA-binding domain"/>
    <property type="match status" value="1"/>
</dbReference>
<evidence type="ECO:0000256" key="5">
    <source>
        <dbReference type="ARBA" id="ARBA00023016"/>
    </source>
</evidence>
<dbReference type="GO" id="GO:0005634">
    <property type="term" value="C:nucleus"/>
    <property type="evidence" value="ECO:0007669"/>
    <property type="project" value="UniProtKB-SubCell"/>
</dbReference>
<keyword evidence="5" id="KW-0346">Stress response</keyword>
<proteinExistence type="inferred from homology"/>
<evidence type="ECO:0000256" key="3">
    <source>
        <dbReference type="ARBA" id="ARBA00022553"/>
    </source>
</evidence>
<dbReference type="GO" id="GO:0003700">
    <property type="term" value="F:DNA-binding transcription factor activity"/>
    <property type="evidence" value="ECO:0007669"/>
    <property type="project" value="InterPro"/>
</dbReference>
<feature type="domain" description="HSF-type DNA-binding" evidence="14">
    <location>
        <begin position="128"/>
        <end position="152"/>
    </location>
</feature>
<dbReference type="EMBL" id="OU503044">
    <property type="protein sequence ID" value="CAI9768081.1"/>
    <property type="molecule type" value="Genomic_DNA"/>
</dbReference>
<dbReference type="Gene3D" id="1.10.10.10">
    <property type="entry name" value="Winged helix-like DNA-binding domain superfamily/Winged helix DNA-binding domain"/>
    <property type="match status" value="1"/>
</dbReference>
<name>A0AAD1ZHJ7_9LAMI</name>
<dbReference type="PROSITE" id="PS00434">
    <property type="entry name" value="HSF_DOMAIN"/>
    <property type="match status" value="1"/>
</dbReference>
<keyword evidence="7" id="KW-0010">Activator</keyword>
<evidence type="ECO:0000256" key="12">
    <source>
        <dbReference type="RuleBase" id="RU004020"/>
    </source>
</evidence>